<dbReference type="AlphaFoldDB" id="A0A392UBV4"/>
<keyword evidence="1" id="KW-0418">Kinase</keyword>
<evidence type="ECO:0000313" key="1">
    <source>
        <dbReference type="EMBL" id="MCI69205.1"/>
    </source>
</evidence>
<comment type="caution">
    <text evidence="1">The sequence shown here is derived from an EMBL/GenBank/DDBJ whole genome shotgun (WGS) entry which is preliminary data.</text>
</comment>
<evidence type="ECO:0000313" key="2">
    <source>
        <dbReference type="Proteomes" id="UP000265520"/>
    </source>
</evidence>
<name>A0A392UBV4_9FABA</name>
<dbReference type="GO" id="GO:0016301">
    <property type="term" value="F:kinase activity"/>
    <property type="evidence" value="ECO:0007669"/>
    <property type="project" value="UniProtKB-KW"/>
</dbReference>
<reference evidence="1 2" key="1">
    <citation type="journal article" date="2018" name="Front. Plant Sci.">
        <title>Red Clover (Trifolium pratense) and Zigzag Clover (T. medium) - A Picture of Genomic Similarities and Differences.</title>
        <authorList>
            <person name="Dluhosova J."/>
            <person name="Istvanek J."/>
            <person name="Nedelnik J."/>
            <person name="Repkova J."/>
        </authorList>
    </citation>
    <scope>NUCLEOTIDE SEQUENCE [LARGE SCALE GENOMIC DNA]</scope>
    <source>
        <strain evidence="2">cv. 10/8</strain>
        <tissue evidence="1">Leaf</tissue>
    </source>
</reference>
<proteinExistence type="predicted"/>
<organism evidence="1 2">
    <name type="scientific">Trifolium medium</name>
    <dbReference type="NCBI Taxonomy" id="97028"/>
    <lineage>
        <taxon>Eukaryota</taxon>
        <taxon>Viridiplantae</taxon>
        <taxon>Streptophyta</taxon>
        <taxon>Embryophyta</taxon>
        <taxon>Tracheophyta</taxon>
        <taxon>Spermatophyta</taxon>
        <taxon>Magnoliopsida</taxon>
        <taxon>eudicotyledons</taxon>
        <taxon>Gunneridae</taxon>
        <taxon>Pentapetalae</taxon>
        <taxon>rosids</taxon>
        <taxon>fabids</taxon>
        <taxon>Fabales</taxon>
        <taxon>Fabaceae</taxon>
        <taxon>Papilionoideae</taxon>
        <taxon>50 kb inversion clade</taxon>
        <taxon>NPAAA clade</taxon>
        <taxon>Hologalegina</taxon>
        <taxon>IRL clade</taxon>
        <taxon>Trifolieae</taxon>
        <taxon>Trifolium</taxon>
    </lineage>
</organism>
<dbReference type="Proteomes" id="UP000265520">
    <property type="component" value="Unassembled WGS sequence"/>
</dbReference>
<keyword evidence="2" id="KW-1185">Reference proteome</keyword>
<feature type="non-terminal residue" evidence="1">
    <location>
        <position position="1"/>
    </location>
</feature>
<dbReference type="EMBL" id="LXQA010751270">
    <property type="protein sequence ID" value="MCI69205.1"/>
    <property type="molecule type" value="Genomic_DNA"/>
</dbReference>
<accession>A0A392UBV4</accession>
<protein>
    <submittedName>
        <fullName evidence="1">Serine/threonine-protein kinase fray2-like</fullName>
    </submittedName>
</protein>
<sequence>TILEGLAPLGDRFRTLKAKEADLLMQNKALYDMEQLSQVG</sequence>
<keyword evidence="1" id="KW-0808">Transferase</keyword>